<gene>
    <name evidence="2" type="ORF">HUO14_12460</name>
</gene>
<dbReference type="EMBL" id="JABWMH010000003">
    <property type="protein sequence ID" value="NVD28705.1"/>
    <property type="molecule type" value="Genomic_DNA"/>
</dbReference>
<name>A0ABX2N4R7_9SPHN</name>
<dbReference type="GO" id="GO:0006508">
    <property type="term" value="P:proteolysis"/>
    <property type="evidence" value="ECO:0007669"/>
    <property type="project" value="UniProtKB-KW"/>
</dbReference>
<keyword evidence="2" id="KW-0645">Protease</keyword>
<keyword evidence="2" id="KW-0378">Hydrolase</keyword>
<comment type="caution">
    <text evidence="2">The sequence shown here is derived from an EMBL/GenBank/DDBJ whole genome shotgun (WGS) entry which is preliminary data.</text>
</comment>
<protein>
    <submittedName>
        <fullName evidence="2">ATP-dependent zinc protease</fullName>
    </submittedName>
</protein>
<dbReference type="Proteomes" id="UP000652427">
    <property type="component" value="Unassembled WGS sequence"/>
</dbReference>
<dbReference type="InterPro" id="IPR008503">
    <property type="entry name" value="Asp_endopeptidase"/>
</dbReference>
<organism evidence="2 3">
    <name type="scientific">Parasphingorhabdus flavimaris</name>
    <dbReference type="NCBI Taxonomy" id="266812"/>
    <lineage>
        <taxon>Bacteria</taxon>
        <taxon>Pseudomonadati</taxon>
        <taxon>Pseudomonadota</taxon>
        <taxon>Alphaproteobacteria</taxon>
        <taxon>Sphingomonadales</taxon>
        <taxon>Sphingomonadaceae</taxon>
        <taxon>Parasphingorhabdus</taxon>
    </lineage>
</organism>
<dbReference type="InterPro" id="IPR021109">
    <property type="entry name" value="Peptidase_aspartic_dom_sf"/>
</dbReference>
<evidence type="ECO:0000259" key="1">
    <source>
        <dbReference type="Pfam" id="PF05618"/>
    </source>
</evidence>
<evidence type="ECO:0000313" key="3">
    <source>
        <dbReference type="Proteomes" id="UP000652427"/>
    </source>
</evidence>
<dbReference type="SUPFAM" id="SSF50630">
    <property type="entry name" value="Acid proteases"/>
    <property type="match status" value="1"/>
</dbReference>
<feature type="domain" description="Retropepsin-like aspartic endopeptidase" evidence="1">
    <location>
        <begin position="22"/>
        <end position="151"/>
    </location>
</feature>
<accession>A0ABX2N4R7</accession>
<dbReference type="GO" id="GO:0008233">
    <property type="term" value="F:peptidase activity"/>
    <property type="evidence" value="ECO:0007669"/>
    <property type="project" value="UniProtKB-KW"/>
</dbReference>
<dbReference type="PANTHER" id="PTHR38037">
    <property type="entry name" value="ZN_PROTEASE DOMAIN-CONTAINING PROTEIN"/>
    <property type="match status" value="1"/>
</dbReference>
<proteinExistence type="predicted"/>
<evidence type="ECO:0000313" key="2">
    <source>
        <dbReference type="EMBL" id="NVD28705.1"/>
    </source>
</evidence>
<sequence length="159" mass="17920">MAQAQNPKAKRLPKKLKEPCEIGWCELIDIPGLGVVNLHAKVDTGAATSSLHATRIKPFEKDGQQFVKFTIPMGSGIADHQCEARVYGQRRIKSSNGVMQTRYVIETVMKLGPLEWLGHMTLANRQSMIFPVLIGRRALKRGFLVNSAKRWMLGRHEER</sequence>
<dbReference type="Pfam" id="PF05618">
    <property type="entry name" value="Zn_protease"/>
    <property type="match status" value="1"/>
</dbReference>
<dbReference type="RefSeq" id="WP_176280114.1">
    <property type="nucleotide sequence ID" value="NZ_JABWMH010000003.1"/>
</dbReference>
<keyword evidence="3" id="KW-1185">Reference proteome</keyword>
<dbReference type="PANTHER" id="PTHR38037:SF1">
    <property type="entry name" value="ATP-DEPENDENT ZINC PROTEASE DOMAIN-CONTAINING PROTEIN-RELATED"/>
    <property type="match status" value="1"/>
</dbReference>
<reference evidence="2 3" key="1">
    <citation type="submission" date="2020-06" db="EMBL/GenBank/DDBJ databases">
        <authorList>
            <person name="Kim S.-J."/>
            <person name="Park S.-J."/>
        </authorList>
    </citation>
    <scope>NUCLEOTIDE SEQUENCE [LARGE SCALE GENOMIC DNA]</scope>
    <source>
        <strain evidence="2 3">SW-151</strain>
    </source>
</reference>
<dbReference type="Gene3D" id="2.40.70.10">
    <property type="entry name" value="Acid Proteases"/>
    <property type="match status" value="1"/>
</dbReference>